<dbReference type="AlphaFoldDB" id="A0A378IHY3"/>
<dbReference type="InterPro" id="IPR012902">
    <property type="entry name" value="N_methyl_site"/>
</dbReference>
<feature type="transmembrane region" description="Helical" evidence="10">
    <location>
        <begin position="12"/>
        <end position="36"/>
    </location>
</feature>
<keyword evidence="8 10" id="KW-1133">Transmembrane helix</keyword>
<dbReference type="SUPFAM" id="SSF54523">
    <property type="entry name" value="Pili subunits"/>
    <property type="match status" value="1"/>
</dbReference>
<dbReference type="GO" id="GO:0015627">
    <property type="term" value="C:type II protein secretion system complex"/>
    <property type="evidence" value="ECO:0007669"/>
    <property type="project" value="InterPro"/>
</dbReference>
<keyword evidence="4" id="KW-1003">Cell membrane</keyword>
<reference evidence="11 13" key="1">
    <citation type="submission" date="2015-11" db="EMBL/GenBank/DDBJ databases">
        <title>Genomic analysis of 38 Legionella species identifies large and diverse effector repertoires.</title>
        <authorList>
            <person name="Burstein D."/>
            <person name="Amaro F."/>
            <person name="Zusman T."/>
            <person name="Lifshitz Z."/>
            <person name="Cohen O."/>
            <person name="Gilbert J.A."/>
            <person name="Pupko T."/>
            <person name="Shuman H.A."/>
            <person name="Segal G."/>
        </authorList>
    </citation>
    <scope>NUCLEOTIDE SEQUENCE [LARGE SCALE GENOMIC DNA]</scope>
    <source>
        <strain evidence="11 13">CDC#1407-AL-14</strain>
    </source>
</reference>
<keyword evidence="7 10" id="KW-0812">Transmembrane</keyword>
<evidence type="ECO:0000256" key="7">
    <source>
        <dbReference type="ARBA" id="ARBA00022692"/>
    </source>
</evidence>
<dbReference type="InterPro" id="IPR051621">
    <property type="entry name" value="T2SS_protein_J"/>
</dbReference>
<dbReference type="PANTHER" id="PTHR39583">
    <property type="entry name" value="TYPE II SECRETION SYSTEM PROTEIN J-RELATED"/>
    <property type="match status" value="1"/>
</dbReference>
<proteinExistence type="inferred from homology"/>
<gene>
    <name evidence="12" type="primary">xcpW</name>
    <name evidence="11" type="synonym">lspJ</name>
    <name evidence="11" type="ORF">Lbir_0682</name>
    <name evidence="12" type="ORF">NCTC12437_01568</name>
</gene>
<dbReference type="InterPro" id="IPR010055">
    <property type="entry name" value="T2SS_protein-GspJ"/>
</dbReference>
<dbReference type="NCBIfam" id="TIGR02532">
    <property type="entry name" value="IV_pilin_GFxxxE"/>
    <property type="match status" value="1"/>
</dbReference>
<dbReference type="NCBIfam" id="TIGR01711">
    <property type="entry name" value="gspJ"/>
    <property type="match status" value="1"/>
</dbReference>
<evidence type="ECO:0000313" key="11">
    <source>
        <dbReference type="EMBL" id="KTC74892.1"/>
    </source>
</evidence>
<evidence type="ECO:0000256" key="4">
    <source>
        <dbReference type="ARBA" id="ARBA00022475"/>
    </source>
</evidence>
<accession>A0A378IHY3</accession>
<dbReference type="EMBL" id="LNXT01000007">
    <property type="protein sequence ID" value="KTC74892.1"/>
    <property type="molecule type" value="Genomic_DNA"/>
</dbReference>
<comment type="similarity">
    <text evidence="2">Belongs to the GSP J family.</text>
</comment>
<organism evidence="12 14">
    <name type="scientific">Legionella birminghamensis</name>
    <dbReference type="NCBI Taxonomy" id="28083"/>
    <lineage>
        <taxon>Bacteria</taxon>
        <taxon>Pseudomonadati</taxon>
        <taxon>Pseudomonadota</taxon>
        <taxon>Gammaproteobacteria</taxon>
        <taxon>Legionellales</taxon>
        <taxon>Legionellaceae</taxon>
        <taxon>Legionella</taxon>
    </lineage>
</organism>
<dbReference type="Gene3D" id="3.10.610.10">
    <property type="entry name" value="GSPII I/J protein-like"/>
    <property type="match status" value="1"/>
</dbReference>
<dbReference type="Pfam" id="PF07963">
    <property type="entry name" value="N_methyl"/>
    <property type="match status" value="1"/>
</dbReference>
<evidence type="ECO:0000256" key="6">
    <source>
        <dbReference type="ARBA" id="ARBA00022519"/>
    </source>
</evidence>
<keyword evidence="9 10" id="KW-0472">Membrane</keyword>
<reference evidence="12 14" key="2">
    <citation type="submission" date="2018-06" db="EMBL/GenBank/DDBJ databases">
        <authorList>
            <consortium name="Pathogen Informatics"/>
            <person name="Doyle S."/>
        </authorList>
    </citation>
    <scope>NUCLEOTIDE SEQUENCE [LARGE SCALE GENOMIC DNA]</scope>
    <source>
        <strain evidence="12 14">NCTC12437</strain>
    </source>
</reference>
<dbReference type="Proteomes" id="UP000255066">
    <property type="component" value="Unassembled WGS sequence"/>
</dbReference>
<evidence type="ECO:0000256" key="9">
    <source>
        <dbReference type="ARBA" id="ARBA00023136"/>
    </source>
</evidence>
<dbReference type="PANTHER" id="PTHR39583:SF2">
    <property type="entry name" value="TYPE II SECRETION SYSTEM PROTEIN J"/>
    <property type="match status" value="1"/>
</dbReference>
<comment type="subcellular location">
    <subcellularLocation>
        <location evidence="1">Cell inner membrane</location>
        <topology evidence="1">Single-pass membrane protein</topology>
    </subcellularLocation>
</comment>
<evidence type="ECO:0000313" key="13">
    <source>
        <dbReference type="Proteomes" id="UP000054735"/>
    </source>
</evidence>
<dbReference type="GO" id="GO:0015628">
    <property type="term" value="P:protein secretion by the type II secretion system"/>
    <property type="evidence" value="ECO:0007669"/>
    <property type="project" value="InterPro"/>
</dbReference>
<dbReference type="EMBL" id="UGNW01000001">
    <property type="protein sequence ID" value="STX31794.1"/>
    <property type="molecule type" value="Genomic_DNA"/>
</dbReference>
<dbReference type="GO" id="GO:0005886">
    <property type="term" value="C:plasma membrane"/>
    <property type="evidence" value="ECO:0007669"/>
    <property type="project" value="UniProtKB-SubCell"/>
</dbReference>
<keyword evidence="5" id="KW-0488">Methylation</keyword>
<keyword evidence="6" id="KW-0997">Cell inner membrane</keyword>
<evidence type="ECO:0000256" key="3">
    <source>
        <dbReference type="ARBA" id="ARBA00021539"/>
    </source>
</evidence>
<keyword evidence="13" id="KW-1185">Reference proteome</keyword>
<name>A0A378IHY3_9GAMM</name>
<dbReference type="PROSITE" id="PS00409">
    <property type="entry name" value="PROKAR_NTER_METHYL"/>
    <property type="match status" value="1"/>
</dbReference>
<protein>
    <recommendedName>
        <fullName evidence="3">Type II secretion system protein J</fullName>
    </recommendedName>
</protein>
<evidence type="ECO:0000256" key="10">
    <source>
        <dbReference type="SAM" id="Phobius"/>
    </source>
</evidence>
<evidence type="ECO:0000256" key="8">
    <source>
        <dbReference type="ARBA" id="ARBA00022989"/>
    </source>
</evidence>
<evidence type="ECO:0000313" key="12">
    <source>
        <dbReference type="EMBL" id="STX31794.1"/>
    </source>
</evidence>
<dbReference type="STRING" id="28083.Lbir_0682"/>
<dbReference type="InterPro" id="IPR045584">
    <property type="entry name" value="Pilin-like"/>
</dbReference>
<evidence type="ECO:0000313" key="14">
    <source>
        <dbReference type="Proteomes" id="UP000255066"/>
    </source>
</evidence>
<sequence>MEMSNKQGFTLIEILIALVVFAVLATLTSSAMYYAFNTRSRVTEQAERLSELQMAIIMIERDTEQVITRPVRGNEMRLFPAFTGQPLYIELTRGGLTNPFSVEKKSSMSRVAWLCKDGKLVRRNWDVLDTTNRNNYHDKTMLVNVKTCKFGYLDQNLQILSEWREANVTSPGNTPVLPKAVQLKITLSDWGNASFLFILPEGLYAKIS</sequence>
<dbReference type="Pfam" id="PF11612">
    <property type="entry name" value="T2SSJ"/>
    <property type="match status" value="1"/>
</dbReference>
<evidence type="ECO:0000256" key="5">
    <source>
        <dbReference type="ARBA" id="ARBA00022481"/>
    </source>
</evidence>
<evidence type="ECO:0000256" key="2">
    <source>
        <dbReference type="ARBA" id="ARBA00011084"/>
    </source>
</evidence>
<evidence type="ECO:0000256" key="1">
    <source>
        <dbReference type="ARBA" id="ARBA00004377"/>
    </source>
</evidence>
<dbReference type="Proteomes" id="UP000054735">
    <property type="component" value="Unassembled WGS sequence"/>
</dbReference>